<dbReference type="InterPro" id="IPR016087">
    <property type="entry name" value="Chalcone_isomerase"/>
</dbReference>
<evidence type="ECO:0000256" key="1">
    <source>
        <dbReference type="SAM" id="SignalP"/>
    </source>
</evidence>
<name>A0A934UK05_9FLAO</name>
<feature type="domain" description="Chalcone isomerase" evidence="2">
    <location>
        <begin position="28"/>
        <end position="194"/>
    </location>
</feature>
<comment type="caution">
    <text evidence="3">The sequence shown here is derived from an EMBL/GenBank/DDBJ whole genome shotgun (WGS) entry which is preliminary data.</text>
</comment>
<gene>
    <name evidence="3" type="ORF">I5M07_11965</name>
</gene>
<dbReference type="AlphaFoldDB" id="A0A934UK05"/>
<keyword evidence="4" id="KW-1185">Reference proteome</keyword>
<dbReference type="Pfam" id="PF16036">
    <property type="entry name" value="Chalcone_3"/>
    <property type="match status" value="1"/>
</dbReference>
<dbReference type="EMBL" id="JAEHFV010000005">
    <property type="protein sequence ID" value="MBK0370546.1"/>
    <property type="molecule type" value="Genomic_DNA"/>
</dbReference>
<sequence length="197" mass="22077">MTCSKFISALTLLFIFQINTLTAQKNFTVGGVSVPRTLEFKNKEIQLNGVGQRSKMFTELYVQALYLSQLSQDAKFILESNTEMAIRIQVTSSMVTSKKLSKALEKGLEKSVGVEGITKLNKQIAQLEALLTKEETNEGDAFNLMYSPVDSAISIYKNGNYEGKIEGFEFKKAFFGIWLSENPVDKTLKEDLLGIYK</sequence>
<accession>A0A934UK05</accession>
<dbReference type="RefSeq" id="WP_200106681.1">
    <property type="nucleotide sequence ID" value="NZ_JAEHFV010000005.1"/>
</dbReference>
<dbReference type="InterPro" id="IPR036298">
    <property type="entry name" value="Chalcone_isomerase_sf"/>
</dbReference>
<dbReference type="InterPro" id="IPR016088">
    <property type="entry name" value="Chalcone_isomerase_3-sand"/>
</dbReference>
<dbReference type="GO" id="GO:0016872">
    <property type="term" value="F:intramolecular lyase activity"/>
    <property type="evidence" value="ECO:0007669"/>
    <property type="project" value="InterPro"/>
</dbReference>
<dbReference type="Gene3D" id="3.50.70.10">
    <property type="match status" value="1"/>
</dbReference>
<keyword evidence="3" id="KW-0413">Isomerase</keyword>
<protein>
    <submittedName>
        <fullName evidence="3">Chalcone isomerase family protein</fullName>
    </submittedName>
</protein>
<dbReference type="Proteomes" id="UP000609172">
    <property type="component" value="Unassembled WGS sequence"/>
</dbReference>
<keyword evidence="1" id="KW-0732">Signal</keyword>
<feature type="chain" id="PRO_5037634798" evidence="1">
    <location>
        <begin position="24"/>
        <end position="197"/>
    </location>
</feature>
<evidence type="ECO:0000259" key="2">
    <source>
        <dbReference type="Pfam" id="PF16036"/>
    </source>
</evidence>
<reference evidence="3" key="1">
    <citation type="submission" date="2020-12" db="EMBL/GenBank/DDBJ databases">
        <title>Bacterial novel species Flavobacterium sp. SE-1-e isolated from soil.</title>
        <authorList>
            <person name="Jung H.-Y."/>
        </authorList>
    </citation>
    <scope>NUCLEOTIDE SEQUENCE</scope>
    <source>
        <strain evidence="3">SE-1-e</strain>
    </source>
</reference>
<feature type="signal peptide" evidence="1">
    <location>
        <begin position="1"/>
        <end position="23"/>
    </location>
</feature>
<dbReference type="SUPFAM" id="SSF54626">
    <property type="entry name" value="Chalcone isomerase"/>
    <property type="match status" value="1"/>
</dbReference>
<evidence type="ECO:0000313" key="3">
    <source>
        <dbReference type="EMBL" id="MBK0370546.1"/>
    </source>
</evidence>
<evidence type="ECO:0000313" key="4">
    <source>
        <dbReference type="Proteomes" id="UP000609172"/>
    </source>
</evidence>
<proteinExistence type="predicted"/>
<organism evidence="3 4">
    <name type="scientific">Flavobacterium agrisoli</name>
    <dbReference type="NCBI Taxonomy" id="2793066"/>
    <lineage>
        <taxon>Bacteria</taxon>
        <taxon>Pseudomonadati</taxon>
        <taxon>Bacteroidota</taxon>
        <taxon>Flavobacteriia</taxon>
        <taxon>Flavobacteriales</taxon>
        <taxon>Flavobacteriaceae</taxon>
        <taxon>Flavobacterium</taxon>
    </lineage>
</organism>